<dbReference type="EMBL" id="FYEZ01000003">
    <property type="protein sequence ID" value="SNC73719.1"/>
    <property type="molecule type" value="Genomic_DNA"/>
</dbReference>
<sequence>MNLRDLEYLVALGDHGNYGRAAAACGVSQPTLSTQVKKLEAALGCALVERSGRQTMLTPAGEQIAGRARRMLGHGEAIRRIAEQARDPRSGSLRLGIFPTLAPYLLPHVVPQLRQDLPELDLLLVEERTPELLAGLRGGSLDAVVLAGPLTEPGLRVEPLFREDFVLAVPPGHPLAGQGPVGAEVLGRESVLLLEDGHCLRDQALDVCRSSGAVEMDGFRATSLETLRHMVAAGIGVTLMPRMAVERPGGPGGIEIVEFAAPAPHRDIVLAWRASSVQGDLMPELADLLRRVPEQLATPAV</sequence>
<dbReference type="InterPro" id="IPR036388">
    <property type="entry name" value="WH-like_DNA-bd_sf"/>
</dbReference>
<dbReference type="SUPFAM" id="SSF53850">
    <property type="entry name" value="Periplasmic binding protein-like II"/>
    <property type="match status" value="1"/>
</dbReference>
<dbReference type="Proteomes" id="UP000198122">
    <property type="component" value="Unassembled WGS sequence"/>
</dbReference>
<dbReference type="PANTHER" id="PTHR30346:SF26">
    <property type="entry name" value="HYDROGEN PEROXIDE-INDUCIBLE GENES ACTIVATOR"/>
    <property type="match status" value="1"/>
</dbReference>
<keyword evidence="9" id="KW-1185">Reference proteome</keyword>
<proteinExistence type="inferred from homology"/>
<dbReference type="PROSITE" id="PS50931">
    <property type="entry name" value="HTH_LYSR"/>
    <property type="match status" value="1"/>
</dbReference>
<dbReference type="GO" id="GO:0003677">
    <property type="term" value="F:DNA binding"/>
    <property type="evidence" value="ECO:0007669"/>
    <property type="project" value="UniProtKB-KW"/>
</dbReference>
<feature type="domain" description="HTH lysR-type" evidence="7">
    <location>
        <begin position="1"/>
        <end position="58"/>
    </location>
</feature>
<organism evidence="8 9">
    <name type="scientific">Kytococcus aerolatus</name>
    <dbReference type="NCBI Taxonomy" id="592308"/>
    <lineage>
        <taxon>Bacteria</taxon>
        <taxon>Bacillati</taxon>
        <taxon>Actinomycetota</taxon>
        <taxon>Actinomycetes</taxon>
        <taxon>Micrococcales</taxon>
        <taxon>Kytococcaceae</taxon>
        <taxon>Kytococcus</taxon>
    </lineage>
</organism>
<dbReference type="RefSeq" id="WP_088819092.1">
    <property type="nucleotide sequence ID" value="NZ_FYEZ01000003.1"/>
</dbReference>
<dbReference type="Pfam" id="PF00126">
    <property type="entry name" value="HTH_1"/>
    <property type="match status" value="1"/>
</dbReference>
<name>A0A212U670_9MICO</name>
<evidence type="ECO:0000313" key="9">
    <source>
        <dbReference type="Proteomes" id="UP000198122"/>
    </source>
</evidence>
<dbReference type="PANTHER" id="PTHR30346">
    <property type="entry name" value="TRANSCRIPTIONAL DUAL REGULATOR HCAR-RELATED"/>
    <property type="match status" value="1"/>
</dbReference>
<evidence type="ECO:0000259" key="7">
    <source>
        <dbReference type="PROSITE" id="PS50931"/>
    </source>
</evidence>
<dbReference type="Gene3D" id="1.10.10.10">
    <property type="entry name" value="Winged helix-like DNA-binding domain superfamily/Winged helix DNA-binding domain"/>
    <property type="match status" value="1"/>
</dbReference>
<keyword evidence="3" id="KW-0238">DNA-binding</keyword>
<evidence type="ECO:0000313" key="8">
    <source>
        <dbReference type="EMBL" id="SNC73719.1"/>
    </source>
</evidence>
<dbReference type="InterPro" id="IPR000847">
    <property type="entry name" value="LysR_HTH_N"/>
</dbReference>
<evidence type="ECO:0000256" key="3">
    <source>
        <dbReference type="ARBA" id="ARBA00023125"/>
    </source>
</evidence>
<dbReference type="OrthoDB" id="3181812at2"/>
<dbReference type="CDD" id="cd08411">
    <property type="entry name" value="PBP2_OxyR"/>
    <property type="match status" value="1"/>
</dbReference>
<dbReference type="GO" id="GO:0003700">
    <property type="term" value="F:DNA-binding transcription factor activity"/>
    <property type="evidence" value="ECO:0007669"/>
    <property type="project" value="InterPro"/>
</dbReference>
<reference evidence="8 9" key="1">
    <citation type="submission" date="2017-06" db="EMBL/GenBank/DDBJ databases">
        <authorList>
            <person name="Kim H.J."/>
            <person name="Triplett B.A."/>
        </authorList>
    </citation>
    <scope>NUCLEOTIDE SEQUENCE [LARGE SCALE GENOMIC DNA]</scope>
    <source>
        <strain evidence="8 9">DSM 22179</strain>
    </source>
</reference>
<accession>A0A212U670</accession>
<dbReference type="Pfam" id="PF03466">
    <property type="entry name" value="LysR_substrate"/>
    <property type="match status" value="1"/>
</dbReference>
<dbReference type="GO" id="GO:0032993">
    <property type="term" value="C:protein-DNA complex"/>
    <property type="evidence" value="ECO:0007669"/>
    <property type="project" value="TreeGrafter"/>
</dbReference>
<keyword evidence="4" id="KW-0010">Activator</keyword>
<dbReference type="FunFam" id="1.10.10.10:FF:000001">
    <property type="entry name" value="LysR family transcriptional regulator"/>
    <property type="match status" value="1"/>
</dbReference>
<protein>
    <recommendedName>
        <fullName evidence="6">Probable hydrogen peroxide-inducible genes activator</fullName>
    </recommendedName>
</protein>
<gene>
    <name evidence="8" type="ORF">SAMN05445756_2109</name>
</gene>
<evidence type="ECO:0000256" key="6">
    <source>
        <dbReference type="ARBA" id="ARBA00040885"/>
    </source>
</evidence>
<dbReference type="AlphaFoldDB" id="A0A212U670"/>
<evidence type="ECO:0000256" key="1">
    <source>
        <dbReference type="ARBA" id="ARBA00009437"/>
    </source>
</evidence>
<keyword evidence="5" id="KW-0804">Transcription</keyword>
<dbReference type="Gene3D" id="3.40.190.10">
    <property type="entry name" value="Periplasmic binding protein-like II"/>
    <property type="match status" value="2"/>
</dbReference>
<keyword evidence="2" id="KW-0805">Transcription regulation</keyword>
<comment type="similarity">
    <text evidence="1">Belongs to the LysR transcriptional regulatory family.</text>
</comment>
<dbReference type="InterPro" id="IPR005119">
    <property type="entry name" value="LysR_subst-bd"/>
</dbReference>
<dbReference type="PRINTS" id="PR00039">
    <property type="entry name" value="HTHLYSR"/>
</dbReference>
<evidence type="ECO:0000256" key="5">
    <source>
        <dbReference type="ARBA" id="ARBA00023163"/>
    </source>
</evidence>
<dbReference type="SUPFAM" id="SSF46785">
    <property type="entry name" value="Winged helix' DNA-binding domain"/>
    <property type="match status" value="1"/>
</dbReference>
<dbReference type="InterPro" id="IPR036390">
    <property type="entry name" value="WH_DNA-bd_sf"/>
</dbReference>
<evidence type="ECO:0000256" key="4">
    <source>
        <dbReference type="ARBA" id="ARBA00023159"/>
    </source>
</evidence>
<evidence type="ECO:0000256" key="2">
    <source>
        <dbReference type="ARBA" id="ARBA00023015"/>
    </source>
</evidence>